<gene>
    <name evidence="4" type="ORF">EIN_312000</name>
</gene>
<dbReference type="InterPro" id="IPR000504">
    <property type="entry name" value="RRM_dom"/>
</dbReference>
<keyword evidence="1 2" id="KW-0694">RNA-binding</keyword>
<dbReference type="Proteomes" id="UP000014680">
    <property type="component" value="Unassembled WGS sequence"/>
</dbReference>
<dbReference type="Gene3D" id="3.30.70.330">
    <property type="match status" value="1"/>
</dbReference>
<organism evidence="4 5">
    <name type="scientific">Entamoeba invadens IP1</name>
    <dbReference type="NCBI Taxonomy" id="370355"/>
    <lineage>
        <taxon>Eukaryota</taxon>
        <taxon>Amoebozoa</taxon>
        <taxon>Evosea</taxon>
        <taxon>Archamoebae</taxon>
        <taxon>Mastigamoebida</taxon>
        <taxon>Entamoebidae</taxon>
        <taxon>Entamoeba</taxon>
    </lineage>
</organism>
<dbReference type="RefSeq" id="XP_004183275.1">
    <property type="nucleotide sequence ID" value="XM_004183227.1"/>
</dbReference>
<proteinExistence type="predicted"/>
<feature type="domain" description="RRM" evidence="3">
    <location>
        <begin position="37"/>
        <end position="115"/>
    </location>
</feature>
<dbReference type="GO" id="GO:0071013">
    <property type="term" value="C:catalytic step 2 spliceosome"/>
    <property type="evidence" value="ECO:0007669"/>
    <property type="project" value="TreeGrafter"/>
</dbReference>
<reference evidence="4 5" key="1">
    <citation type="submission" date="2012-10" db="EMBL/GenBank/DDBJ databases">
        <authorList>
            <person name="Zafar N."/>
            <person name="Inman J."/>
            <person name="Hall N."/>
            <person name="Lorenzi H."/>
            <person name="Caler E."/>
        </authorList>
    </citation>
    <scope>NUCLEOTIDE SEQUENCE [LARGE SCALE GENOMIC DNA]</scope>
    <source>
        <strain evidence="4 5">IP1</strain>
    </source>
</reference>
<evidence type="ECO:0000256" key="2">
    <source>
        <dbReference type="PROSITE-ProRule" id="PRU00176"/>
    </source>
</evidence>
<dbReference type="InterPro" id="IPR035979">
    <property type="entry name" value="RBD_domain_sf"/>
</dbReference>
<dbReference type="GO" id="GO:0000398">
    <property type="term" value="P:mRNA splicing, via spliceosome"/>
    <property type="evidence" value="ECO:0007669"/>
    <property type="project" value="TreeGrafter"/>
</dbReference>
<dbReference type="EMBL" id="KB207208">
    <property type="protein sequence ID" value="ELP83929.1"/>
    <property type="molecule type" value="Genomic_DNA"/>
</dbReference>
<evidence type="ECO:0000259" key="3">
    <source>
        <dbReference type="PROSITE" id="PS50102"/>
    </source>
</evidence>
<dbReference type="InterPro" id="IPR012677">
    <property type="entry name" value="Nucleotide-bd_a/b_plait_sf"/>
</dbReference>
<dbReference type="PANTHER" id="PTHR45880:SF1">
    <property type="entry name" value="RNA-BINDING MOTIF PROTEIN, X-LINKED 2"/>
    <property type="match status" value="1"/>
</dbReference>
<dbReference type="GO" id="GO:0005686">
    <property type="term" value="C:U2 snRNP"/>
    <property type="evidence" value="ECO:0007669"/>
    <property type="project" value="TreeGrafter"/>
</dbReference>
<sequence>MSNFQKRQQNIQRLSEQDLEFSSTYESSWHYRYKENREIYIGGIAPELNEGDIIVVFSQYGEVIDIHMPWDSEGDRHKGFCLLTYKNPKSCVLAVDNLNGIVLNEKMLIVDHSEGEVQKHIDEKYGKYNGRRPPM</sequence>
<evidence type="ECO:0000313" key="5">
    <source>
        <dbReference type="Proteomes" id="UP000014680"/>
    </source>
</evidence>
<dbReference type="PROSITE" id="PS50102">
    <property type="entry name" value="RRM"/>
    <property type="match status" value="1"/>
</dbReference>
<dbReference type="GO" id="GO:0003723">
    <property type="term" value="F:RNA binding"/>
    <property type="evidence" value="ECO:0007669"/>
    <property type="project" value="UniProtKB-UniRule"/>
</dbReference>
<dbReference type="PANTHER" id="PTHR45880">
    <property type="entry name" value="RNA-BINDING MOTIF PROTEIN, X-LINKED 2"/>
    <property type="match status" value="1"/>
</dbReference>
<dbReference type="KEGG" id="eiv:EIN_312000"/>
<dbReference type="GeneID" id="14882889"/>
<dbReference type="OrthoDB" id="2573941at2759"/>
<dbReference type="SMART" id="SM00360">
    <property type="entry name" value="RRM"/>
    <property type="match status" value="1"/>
</dbReference>
<accession>A0A0A1TUV6</accession>
<dbReference type="OMA" id="CAPKPQI"/>
<evidence type="ECO:0000256" key="1">
    <source>
        <dbReference type="ARBA" id="ARBA00022884"/>
    </source>
</evidence>
<protein>
    <submittedName>
        <fullName evidence="4">U2 snRNP component IST3, putative</fullName>
    </submittedName>
</protein>
<dbReference type="Pfam" id="PF00076">
    <property type="entry name" value="RRM_1"/>
    <property type="match status" value="1"/>
</dbReference>
<keyword evidence="5" id="KW-1185">Reference proteome</keyword>
<dbReference type="SUPFAM" id="SSF54928">
    <property type="entry name" value="RNA-binding domain, RBD"/>
    <property type="match status" value="1"/>
</dbReference>
<dbReference type="AlphaFoldDB" id="A0A0A1TUV6"/>
<evidence type="ECO:0000313" key="4">
    <source>
        <dbReference type="EMBL" id="ELP83929.1"/>
    </source>
</evidence>
<name>A0A0A1TUV6_ENTIV</name>
<dbReference type="VEuPathDB" id="AmoebaDB:EIN_312000"/>
<dbReference type="GO" id="GO:0071011">
    <property type="term" value="C:precatalytic spliceosome"/>
    <property type="evidence" value="ECO:0007669"/>
    <property type="project" value="TreeGrafter"/>
</dbReference>
<dbReference type="InterPro" id="IPR051847">
    <property type="entry name" value="RNA_proc/Spliceosome_comp"/>
</dbReference>